<dbReference type="AlphaFoldDB" id="A0A9P8P2K5"/>
<dbReference type="Gene3D" id="3.30.160.60">
    <property type="entry name" value="Classic Zinc Finger"/>
    <property type="match status" value="1"/>
</dbReference>
<dbReference type="PANTHER" id="PTHR24396">
    <property type="entry name" value="ZINC FINGER PROTEIN"/>
    <property type="match status" value="1"/>
</dbReference>
<dbReference type="InterPro" id="IPR013087">
    <property type="entry name" value="Znf_C2H2_type"/>
</dbReference>
<dbReference type="RefSeq" id="XP_046059978.1">
    <property type="nucleotide sequence ID" value="XM_046206187.1"/>
</dbReference>
<keyword evidence="4" id="KW-0862">Zinc</keyword>
<keyword evidence="5" id="KW-0539">Nucleus</keyword>
<evidence type="ECO:0000256" key="3">
    <source>
        <dbReference type="ARBA" id="ARBA00022771"/>
    </source>
</evidence>
<dbReference type="GO" id="GO:0005634">
    <property type="term" value="C:nucleus"/>
    <property type="evidence" value="ECO:0007669"/>
    <property type="project" value="UniProtKB-SubCell"/>
</dbReference>
<evidence type="ECO:0000256" key="4">
    <source>
        <dbReference type="ARBA" id="ARBA00022833"/>
    </source>
</evidence>
<name>A0A9P8P2K5_9ASCO</name>
<feature type="compositionally biased region" description="Low complexity" evidence="7">
    <location>
        <begin position="461"/>
        <end position="475"/>
    </location>
</feature>
<feature type="region of interest" description="Disordered" evidence="7">
    <location>
        <begin position="285"/>
        <end position="317"/>
    </location>
</feature>
<evidence type="ECO:0000313" key="10">
    <source>
        <dbReference type="Proteomes" id="UP000769157"/>
    </source>
</evidence>
<dbReference type="PROSITE" id="PS00028">
    <property type="entry name" value="ZINC_FINGER_C2H2_1"/>
    <property type="match status" value="1"/>
</dbReference>
<evidence type="ECO:0000256" key="2">
    <source>
        <dbReference type="ARBA" id="ARBA00022723"/>
    </source>
</evidence>
<dbReference type="Proteomes" id="UP000769157">
    <property type="component" value="Unassembled WGS sequence"/>
</dbReference>
<protein>
    <recommendedName>
        <fullName evidence="8">C2H2-type domain-containing protein</fullName>
    </recommendedName>
</protein>
<evidence type="ECO:0000256" key="6">
    <source>
        <dbReference type="PROSITE-ProRule" id="PRU00042"/>
    </source>
</evidence>
<accession>A0A9P8P2K5</accession>
<reference evidence="9" key="2">
    <citation type="submission" date="2021-01" db="EMBL/GenBank/DDBJ databases">
        <authorList>
            <person name="Schikora-Tamarit M.A."/>
        </authorList>
    </citation>
    <scope>NUCLEOTIDE SEQUENCE</scope>
    <source>
        <strain evidence="9">CBS6075</strain>
    </source>
</reference>
<evidence type="ECO:0000259" key="8">
    <source>
        <dbReference type="PROSITE" id="PS50157"/>
    </source>
</evidence>
<dbReference type="GO" id="GO:0000981">
    <property type="term" value="F:DNA-binding transcription factor activity, RNA polymerase II-specific"/>
    <property type="evidence" value="ECO:0007669"/>
    <property type="project" value="TreeGrafter"/>
</dbReference>
<evidence type="ECO:0000256" key="7">
    <source>
        <dbReference type="SAM" id="MobiDB-lite"/>
    </source>
</evidence>
<comment type="subcellular location">
    <subcellularLocation>
        <location evidence="1">Nucleus</location>
    </subcellularLocation>
</comment>
<feature type="domain" description="C2H2-type" evidence="8">
    <location>
        <begin position="319"/>
        <end position="346"/>
    </location>
</feature>
<dbReference type="InterPro" id="IPR036236">
    <property type="entry name" value="Znf_C2H2_sf"/>
</dbReference>
<evidence type="ECO:0000313" key="9">
    <source>
        <dbReference type="EMBL" id="KAH3663642.1"/>
    </source>
</evidence>
<comment type="caution">
    <text evidence="9">The sequence shown here is derived from an EMBL/GenBank/DDBJ whole genome shotgun (WGS) entry which is preliminary data.</text>
</comment>
<evidence type="ECO:0000256" key="1">
    <source>
        <dbReference type="ARBA" id="ARBA00004123"/>
    </source>
</evidence>
<dbReference type="GO" id="GO:0008270">
    <property type="term" value="F:zinc ion binding"/>
    <property type="evidence" value="ECO:0007669"/>
    <property type="project" value="UniProtKB-KW"/>
</dbReference>
<dbReference type="PANTHER" id="PTHR24396:SF19">
    <property type="entry name" value="FI01119P"/>
    <property type="match status" value="1"/>
</dbReference>
<dbReference type="SMART" id="SM00355">
    <property type="entry name" value="ZnF_C2H2"/>
    <property type="match status" value="2"/>
</dbReference>
<dbReference type="GO" id="GO:0000978">
    <property type="term" value="F:RNA polymerase II cis-regulatory region sequence-specific DNA binding"/>
    <property type="evidence" value="ECO:0007669"/>
    <property type="project" value="TreeGrafter"/>
</dbReference>
<keyword evidence="2" id="KW-0479">Metal-binding</keyword>
<keyword evidence="3 6" id="KW-0863">Zinc-finger</keyword>
<feature type="region of interest" description="Disordered" evidence="7">
    <location>
        <begin position="249"/>
        <end position="269"/>
    </location>
</feature>
<evidence type="ECO:0000256" key="5">
    <source>
        <dbReference type="ARBA" id="ARBA00023242"/>
    </source>
</evidence>
<dbReference type="GeneID" id="70237007"/>
<feature type="compositionally biased region" description="Polar residues" evidence="7">
    <location>
        <begin position="451"/>
        <end position="460"/>
    </location>
</feature>
<organism evidence="9 10">
    <name type="scientific">Ogataea philodendri</name>
    <dbReference type="NCBI Taxonomy" id="1378263"/>
    <lineage>
        <taxon>Eukaryota</taxon>
        <taxon>Fungi</taxon>
        <taxon>Dikarya</taxon>
        <taxon>Ascomycota</taxon>
        <taxon>Saccharomycotina</taxon>
        <taxon>Pichiomycetes</taxon>
        <taxon>Pichiales</taxon>
        <taxon>Pichiaceae</taxon>
        <taxon>Ogataea</taxon>
    </lineage>
</organism>
<dbReference type="OrthoDB" id="9439903at2759"/>
<reference evidence="9" key="1">
    <citation type="journal article" date="2021" name="Open Biol.">
        <title>Shared evolutionary footprints suggest mitochondrial oxidative damage underlies multiple complex I losses in fungi.</title>
        <authorList>
            <person name="Schikora-Tamarit M.A."/>
            <person name="Marcet-Houben M."/>
            <person name="Nosek J."/>
            <person name="Gabaldon T."/>
        </authorList>
    </citation>
    <scope>NUCLEOTIDE SEQUENCE</scope>
    <source>
        <strain evidence="9">CBS6075</strain>
    </source>
</reference>
<proteinExistence type="predicted"/>
<feature type="compositionally biased region" description="Low complexity" evidence="7">
    <location>
        <begin position="285"/>
        <end position="316"/>
    </location>
</feature>
<dbReference type="InterPro" id="IPR051643">
    <property type="entry name" value="Transcr_Reg_ZincFinger"/>
</dbReference>
<dbReference type="EMBL" id="JAEUBE010000366">
    <property type="protein sequence ID" value="KAH3663642.1"/>
    <property type="molecule type" value="Genomic_DNA"/>
</dbReference>
<feature type="region of interest" description="Disordered" evidence="7">
    <location>
        <begin position="446"/>
        <end position="480"/>
    </location>
</feature>
<dbReference type="SUPFAM" id="SSF57667">
    <property type="entry name" value="beta-beta-alpha zinc fingers"/>
    <property type="match status" value="1"/>
</dbReference>
<keyword evidence="10" id="KW-1185">Reference proteome</keyword>
<dbReference type="PROSITE" id="PS50157">
    <property type="entry name" value="ZINC_FINGER_C2H2_2"/>
    <property type="match status" value="1"/>
</dbReference>
<sequence length="566" mass="63157">MESKVIFKCGYVFLISYQKLSGDGTSGILVPLGESEPNGFILDEDVDCVEFIFVAEGERVSPNGSGETLGDSNPCWVRKCNGDAYECERRCALECPSLKLESINCSSEFLLGVTILSEVRCFLTSIEVGTTSAVDTDVDLSRLIRRSESMDIIMNMYSPSRMPRFTGYIGRIILQVLNWLLVIVGTVIPHTKSTRIQCDACPNTKETLFPVNFKLFKNLTTKDLQHCSTNDSQYVSFVNPNGTVEFRLTDKRQQLSPLTETESPKKKSVGSFARSDEFVALSPVSSVKSGNSNSSLSNESTGSESMSEGEGSPSSSKDYKCTFCDAKFKIKGYLTRHIKKHSEKKAYTCPFYNENSSHRCHVNGGFSRRDTYKTHLKARHFKYPKGVRSGERTGAKGWCSACGEEFLNNEIWVERHLELGSCPGLPDVYLDKLKIGKRKTGKHSRLLDVTSYDSPTKNSQLKTDSPLSLTSTPSPQISGPLPPGMLLNVQLRLPEQHLHHPQQRPLFAPVAQPISISETGYMPEEDDEYLSLDSESSPYVFKTHERALWQVAQQPQQSYAYTGYAM</sequence>
<gene>
    <name evidence="9" type="ORF">OGAPHI_005043</name>
</gene>